<comment type="caution">
    <text evidence="4">The sequence shown here is derived from an EMBL/GenBank/DDBJ whole genome shotgun (WGS) entry which is preliminary data.</text>
</comment>
<dbReference type="InterPro" id="IPR023772">
    <property type="entry name" value="DNA-bd_HTH_TetR-type_CS"/>
</dbReference>
<dbReference type="GO" id="GO:0006355">
    <property type="term" value="P:regulation of DNA-templated transcription"/>
    <property type="evidence" value="ECO:0007669"/>
    <property type="project" value="UniProtKB-ARBA"/>
</dbReference>
<gene>
    <name evidence="4" type="ORF">KDK92_04805</name>
</gene>
<dbReference type="InterPro" id="IPR009057">
    <property type="entry name" value="Homeodomain-like_sf"/>
</dbReference>
<dbReference type="PRINTS" id="PR00455">
    <property type="entry name" value="HTHTETR"/>
</dbReference>
<dbReference type="InterPro" id="IPR050109">
    <property type="entry name" value="HTH-type_TetR-like_transc_reg"/>
</dbReference>
<dbReference type="PANTHER" id="PTHR30328:SF54">
    <property type="entry name" value="HTH-TYPE TRANSCRIPTIONAL REPRESSOR SCO4008"/>
    <property type="match status" value="1"/>
</dbReference>
<dbReference type="Pfam" id="PF00440">
    <property type="entry name" value="TetR_N"/>
    <property type="match status" value="1"/>
</dbReference>
<reference evidence="4" key="1">
    <citation type="journal article" date="2021" name="mSystems">
        <title>Bacteria and Archaea Synergistically Convert Glycine Betaine to Biogenic Methane in the Formosa Cold Seep of the South China Sea.</title>
        <authorList>
            <person name="Li L."/>
            <person name="Zhang W."/>
            <person name="Zhang S."/>
            <person name="Song L."/>
            <person name="Sun Q."/>
            <person name="Zhang H."/>
            <person name="Xiang H."/>
            <person name="Dong X."/>
        </authorList>
    </citation>
    <scope>NUCLEOTIDE SEQUENCE</scope>
    <source>
        <strain evidence="4">ZWT</strain>
    </source>
</reference>
<dbReference type="Gene3D" id="1.10.357.10">
    <property type="entry name" value="Tetracycline Repressor, domain 2"/>
    <property type="match status" value="1"/>
</dbReference>
<dbReference type="EMBL" id="JAGSOJ010000001">
    <property type="protein sequence ID" value="MCM1989052.1"/>
    <property type="molecule type" value="Genomic_DNA"/>
</dbReference>
<reference evidence="4" key="2">
    <citation type="submission" date="2021-04" db="EMBL/GenBank/DDBJ databases">
        <authorList>
            <person name="Dong X."/>
        </authorList>
    </citation>
    <scope>NUCLEOTIDE SEQUENCE</scope>
    <source>
        <strain evidence="4">ZWT</strain>
    </source>
</reference>
<dbReference type="Pfam" id="PF09209">
    <property type="entry name" value="CecR_C"/>
    <property type="match status" value="1"/>
</dbReference>
<dbReference type="InterPro" id="IPR001647">
    <property type="entry name" value="HTH_TetR"/>
</dbReference>
<dbReference type="Proteomes" id="UP001056429">
    <property type="component" value="Unassembled WGS sequence"/>
</dbReference>
<evidence type="ECO:0000313" key="4">
    <source>
        <dbReference type="EMBL" id="MCM1989052.1"/>
    </source>
</evidence>
<feature type="domain" description="HTH tetR-type" evidence="3">
    <location>
        <begin position="9"/>
        <end position="69"/>
    </location>
</feature>
<accession>A0A9J6NYC4</accession>
<evidence type="ECO:0000256" key="2">
    <source>
        <dbReference type="PROSITE-ProRule" id="PRU00335"/>
    </source>
</evidence>
<name>A0A9J6NYC4_9CLOT</name>
<keyword evidence="5" id="KW-1185">Reference proteome</keyword>
<protein>
    <submittedName>
        <fullName evidence="4">CerR family C-terminal domain-containing protein</fullName>
    </submittedName>
</protein>
<dbReference type="InterPro" id="IPR036271">
    <property type="entry name" value="Tet_transcr_reg_TetR-rel_C_sf"/>
</dbReference>
<keyword evidence="1 2" id="KW-0238">DNA-binding</keyword>
<dbReference type="Gene3D" id="1.10.10.60">
    <property type="entry name" value="Homeodomain-like"/>
    <property type="match status" value="1"/>
</dbReference>
<feature type="DNA-binding region" description="H-T-H motif" evidence="2">
    <location>
        <begin position="32"/>
        <end position="51"/>
    </location>
</feature>
<dbReference type="SUPFAM" id="SSF46689">
    <property type="entry name" value="Homeodomain-like"/>
    <property type="match status" value="1"/>
</dbReference>
<evidence type="ECO:0000259" key="3">
    <source>
        <dbReference type="PROSITE" id="PS50977"/>
    </source>
</evidence>
<evidence type="ECO:0000256" key="1">
    <source>
        <dbReference type="ARBA" id="ARBA00023125"/>
    </source>
</evidence>
<dbReference type="RefSeq" id="WP_250857917.1">
    <property type="nucleotide sequence ID" value="NZ_JAGSOJ010000001.1"/>
</dbReference>
<proteinExistence type="predicted"/>
<dbReference type="PANTHER" id="PTHR30328">
    <property type="entry name" value="TRANSCRIPTIONAL REPRESSOR"/>
    <property type="match status" value="1"/>
</dbReference>
<dbReference type="GO" id="GO:0003677">
    <property type="term" value="F:DNA binding"/>
    <property type="evidence" value="ECO:0007669"/>
    <property type="project" value="UniProtKB-UniRule"/>
</dbReference>
<dbReference type="PROSITE" id="PS01081">
    <property type="entry name" value="HTH_TETR_1"/>
    <property type="match status" value="1"/>
</dbReference>
<dbReference type="AlphaFoldDB" id="A0A9J6NYC4"/>
<dbReference type="SUPFAM" id="SSF48498">
    <property type="entry name" value="Tetracyclin repressor-like, C-terminal domain"/>
    <property type="match status" value="1"/>
</dbReference>
<sequence>MEKNTDSKSNVEQRILKAAGKIFAKKGFKNASVREICKSAEVNTAAINYYFGNKESLYIEVVKHWKNIAFEKYPFDFAEDESNPPEDRLRYFIKCVLLHTLYEIESPWFGTFMSRESIEPTKAIQELTEDSIGPAIDLLFSIVKALLGKNANDETIRLYSSSILGQCTFYQYSPHIIKKHFEISTLSLAEIEKIADNIYSFSLNAIKGFTD</sequence>
<evidence type="ECO:0000313" key="5">
    <source>
        <dbReference type="Proteomes" id="UP001056429"/>
    </source>
</evidence>
<dbReference type="InterPro" id="IPR015292">
    <property type="entry name" value="Tscrpt_reg_YbiH_C"/>
</dbReference>
<dbReference type="PROSITE" id="PS50977">
    <property type="entry name" value="HTH_TETR_2"/>
    <property type="match status" value="1"/>
</dbReference>
<organism evidence="4 5">
    <name type="scientific">Oceanirhabdus seepicola</name>
    <dbReference type="NCBI Taxonomy" id="2828781"/>
    <lineage>
        <taxon>Bacteria</taxon>
        <taxon>Bacillati</taxon>
        <taxon>Bacillota</taxon>
        <taxon>Clostridia</taxon>
        <taxon>Eubacteriales</taxon>
        <taxon>Clostridiaceae</taxon>
        <taxon>Oceanirhabdus</taxon>
    </lineage>
</organism>